<evidence type="ECO:0000313" key="4">
    <source>
        <dbReference type="Proteomes" id="UP000654913"/>
    </source>
</evidence>
<feature type="region of interest" description="Disordered" evidence="1">
    <location>
        <begin position="97"/>
        <end position="149"/>
    </location>
</feature>
<dbReference type="AlphaFoldDB" id="A0A7R7XEL4"/>
<evidence type="ECO:0000256" key="1">
    <source>
        <dbReference type="SAM" id="MobiDB-lite"/>
    </source>
</evidence>
<sequence>MSDPTPTHRGDHIPPEILSSEVPIGRELGILFGFLIASLVIMSVYAVVWRAIERREEERDRLRREKLVARGVHHGRGGIHEKMLDQEVFMGRAELPVHGHGLGSRSQSRTRREEGDEDGTRARTGEEVMNGGSGGRARATSNSIPMSMS</sequence>
<keyword evidence="2" id="KW-0472">Membrane</keyword>
<dbReference type="KEGG" id="apuu:APUU_20429A"/>
<reference evidence="3" key="1">
    <citation type="submission" date="2021-01" db="EMBL/GenBank/DDBJ databases">
        <authorList>
            <consortium name="Aspergillus puulaauensis MK2 genome sequencing consortium"/>
            <person name="Kazuki M."/>
            <person name="Futagami T."/>
        </authorList>
    </citation>
    <scope>NUCLEOTIDE SEQUENCE</scope>
    <source>
        <strain evidence="3">MK2</strain>
    </source>
</reference>
<dbReference type="RefSeq" id="XP_041552191.1">
    <property type="nucleotide sequence ID" value="XM_041699069.1"/>
</dbReference>
<keyword evidence="4" id="KW-1185">Reference proteome</keyword>
<feature type="transmembrane region" description="Helical" evidence="2">
    <location>
        <begin position="28"/>
        <end position="52"/>
    </location>
</feature>
<accession>A0A7R7XEL4</accession>
<gene>
    <name evidence="3" type="ORF">APUU_20429A</name>
</gene>
<keyword evidence="2" id="KW-0812">Transmembrane</keyword>
<organism evidence="3 4">
    <name type="scientific">Aspergillus puulaauensis</name>
    <dbReference type="NCBI Taxonomy" id="1220207"/>
    <lineage>
        <taxon>Eukaryota</taxon>
        <taxon>Fungi</taxon>
        <taxon>Dikarya</taxon>
        <taxon>Ascomycota</taxon>
        <taxon>Pezizomycotina</taxon>
        <taxon>Eurotiomycetes</taxon>
        <taxon>Eurotiomycetidae</taxon>
        <taxon>Eurotiales</taxon>
        <taxon>Aspergillaceae</taxon>
        <taxon>Aspergillus</taxon>
    </lineage>
</organism>
<evidence type="ECO:0000313" key="3">
    <source>
        <dbReference type="EMBL" id="BCS19997.1"/>
    </source>
</evidence>
<dbReference type="GeneID" id="64970002"/>
<feature type="compositionally biased region" description="Basic and acidic residues" evidence="1">
    <location>
        <begin position="110"/>
        <end position="126"/>
    </location>
</feature>
<proteinExistence type="predicted"/>
<dbReference type="Proteomes" id="UP000654913">
    <property type="component" value="Chromosome 2"/>
</dbReference>
<keyword evidence="2" id="KW-1133">Transmembrane helix</keyword>
<protein>
    <submittedName>
        <fullName evidence="3">Uncharacterized protein</fullName>
    </submittedName>
</protein>
<name>A0A7R7XEL4_9EURO</name>
<evidence type="ECO:0000256" key="2">
    <source>
        <dbReference type="SAM" id="Phobius"/>
    </source>
</evidence>
<reference evidence="3" key="2">
    <citation type="submission" date="2021-02" db="EMBL/GenBank/DDBJ databases">
        <title>Aspergillus puulaauensis MK2 genome sequence.</title>
        <authorList>
            <person name="Futagami T."/>
            <person name="Mori K."/>
            <person name="Kadooka C."/>
            <person name="Tanaka T."/>
        </authorList>
    </citation>
    <scope>NUCLEOTIDE SEQUENCE</scope>
    <source>
        <strain evidence="3">MK2</strain>
    </source>
</reference>
<dbReference type="EMBL" id="AP024444">
    <property type="protein sequence ID" value="BCS19997.1"/>
    <property type="molecule type" value="Genomic_DNA"/>
</dbReference>
<dbReference type="OrthoDB" id="3436553at2759"/>
<feature type="compositionally biased region" description="Polar residues" evidence="1">
    <location>
        <begin position="139"/>
        <end position="149"/>
    </location>
</feature>